<evidence type="ECO:0000313" key="3">
    <source>
        <dbReference type="Proteomes" id="UP000009138"/>
    </source>
</evidence>
<dbReference type="RefSeq" id="XP_067524346.1">
    <property type="nucleotide sequence ID" value="XM_067668245.1"/>
</dbReference>
<dbReference type="Proteomes" id="UP000009138">
    <property type="component" value="Unassembled WGS sequence"/>
</dbReference>
<proteinExistence type="predicted"/>
<feature type="region of interest" description="Disordered" evidence="1">
    <location>
        <begin position="12"/>
        <end position="52"/>
    </location>
</feature>
<accession>I1CKH0</accession>
<sequence>MKDKQVVLWIAKKEPQRSSSKPMKRPTCGGTDHARSSSFKYLYHTKNKTEAH</sequence>
<dbReference type="GeneID" id="93620626"/>
<reference evidence="2 3" key="1">
    <citation type="journal article" date="2009" name="PLoS Genet.">
        <title>Genomic analysis of the basal lineage fungus Rhizopus oryzae reveals a whole-genome duplication.</title>
        <authorList>
            <person name="Ma L.-J."/>
            <person name="Ibrahim A.S."/>
            <person name="Skory C."/>
            <person name="Grabherr M.G."/>
            <person name="Burger G."/>
            <person name="Butler M."/>
            <person name="Elias M."/>
            <person name="Idnurm A."/>
            <person name="Lang B.F."/>
            <person name="Sone T."/>
            <person name="Abe A."/>
            <person name="Calvo S.E."/>
            <person name="Corrochano L.M."/>
            <person name="Engels R."/>
            <person name="Fu J."/>
            <person name="Hansberg W."/>
            <person name="Kim J.-M."/>
            <person name="Kodira C.D."/>
            <person name="Koehrsen M.J."/>
            <person name="Liu B."/>
            <person name="Miranda-Saavedra D."/>
            <person name="O'Leary S."/>
            <person name="Ortiz-Castellanos L."/>
            <person name="Poulter R."/>
            <person name="Rodriguez-Romero J."/>
            <person name="Ruiz-Herrera J."/>
            <person name="Shen Y.-Q."/>
            <person name="Zeng Q."/>
            <person name="Galagan J."/>
            <person name="Birren B.W."/>
            <person name="Cuomo C.A."/>
            <person name="Wickes B.L."/>
        </authorList>
    </citation>
    <scope>NUCLEOTIDE SEQUENCE [LARGE SCALE GENOMIC DNA]</scope>
    <source>
        <strain evidence="3">RA 99-880 / ATCC MYA-4621 / FGSC 9543 / NRRL 43880</strain>
    </source>
</reference>
<dbReference type="InParanoid" id="I1CKH0"/>
<dbReference type="EMBL" id="CH476743">
    <property type="protein sequence ID" value="EIE88950.1"/>
    <property type="molecule type" value="Genomic_DNA"/>
</dbReference>
<keyword evidence="3" id="KW-1185">Reference proteome</keyword>
<gene>
    <name evidence="2" type="ORF">RO3G_13661</name>
</gene>
<dbReference type="AlphaFoldDB" id="I1CKH0"/>
<evidence type="ECO:0000256" key="1">
    <source>
        <dbReference type="SAM" id="MobiDB-lite"/>
    </source>
</evidence>
<evidence type="ECO:0000313" key="2">
    <source>
        <dbReference type="EMBL" id="EIE88950.1"/>
    </source>
</evidence>
<organism evidence="2 3">
    <name type="scientific">Rhizopus delemar (strain RA 99-880 / ATCC MYA-4621 / FGSC 9543 / NRRL 43880)</name>
    <name type="common">Mucormycosis agent</name>
    <name type="synonym">Rhizopus arrhizus var. delemar</name>
    <dbReference type="NCBI Taxonomy" id="246409"/>
    <lineage>
        <taxon>Eukaryota</taxon>
        <taxon>Fungi</taxon>
        <taxon>Fungi incertae sedis</taxon>
        <taxon>Mucoromycota</taxon>
        <taxon>Mucoromycotina</taxon>
        <taxon>Mucoromycetes</taxon>
        <taxon>Mucorales</taxon>
        <taxon>Mucorineae</taxon>
        <taxon>Rhizopodaceae</taxon>
        <taxon>Rhizopus</taxon>
    </lineage>
</organism>
<name>I1CKH0_RHIO9</name>
<dbReference type="VEuPathDB" id="FungiDB:RO3G_13661"/>
<protein>
    <submittedName>
        <fullName evidence="2">Uncharacterized protein</fullName>
    </submittedName>
</protein>